<protein>
    <submittedName>
        <fullName evidence="11">3-dehydroquinate synthase</fullName>
    </submittedName>
</protein>
<dbReference type="RefSeq" id="WP_076489412.1">
    <property type="nucleotide sequence ID" value="NZ_FTMS01000015.1"/>
</dbReference>
<feature type="domain" description="3-dehydroquinate synthase C-terminal" evidence="10">
    <location>
        <begin position="176"/>
        <end position="318"/>
    </location>
</feature>
<evidence type="ECO:0000256" key="8">
    <source>
        <dbReference type="ARBA" id="ARBA00023285"/>
    </source>
</evidence>
<dbReference type="InterPro" id="IPR030960">
    <property type="entry name" value="DHQS/DOIS_N"/>
</dbReference>
<dbReference type="PANTHER" id="PTHR43622:SF7">
    <property type="entry name" value="3-DEHYDROQUINATE SYNTHASE, CHLOROPLASTIC"/>
    <property type="match status" value="1"/>
</dbReference>
<keyword evidence="12" id="KW-1185">Reference proteome</keyword>
<evidence type="ECO:0000256" key="2">
    <source>
        <dbReference type="ARBA" id="ARBA00001941"/>
    </source>
</evidence>
<dbReference type="GO" id="GO:0046872">
    <property type="term" value="F:metal ion binding"/>
    <property type="evidence" value="ECO:0007669"/>
    <property type="project" value="UniProtKB-KW"/>
</dbReference>
<keyword evidence="3" id="KW-0028">Amino-acid biosynthesis</keyword>
<name>A0A1N6VLB3_9SPIO</name>
<evidence type="ECO:0000259" key="10">
    <source>
        <dbReference type="Pfam" id="PF24621"/>
    </source>
</evidence>
<evidence type="ECO:0000313" key="11">
    <source>
        <dbReference type="EMBL" id="SIQ78640.1"/>
    </source>
</evidence>
<comment type="cofactor">
    <cofactor evidence="2">
        <name>Co(2+)</name>
        <dbReference type="ChEBI" id="CHEBI:48828"/>
    </cofactor>
</comment>
<organism evidence="11 12">
    <name type="scientific">Alkalispirochaeta americana</name>
    <dbReference type="NCBI Taxonomy" id="159291"/>
    <lineage>
        <taxon>Bacteria</taxon>
        <taxon>Pseudomonadati</taxon>
        <taxon>Spirochaetota</taxon>
        <taxon>Spirochaetia</taxon>
        <taxon>Spirochaetales</taxon>
        <taxon>Spirochaetaceae</taxon>
        <taxon>Alkalispirochaeta</taxon>
    </lineage>
</organism>
<evidence type="ECO:0000256" key="3">
    <source>
        <dbReference type="ARBA" id="ARBA00022605"/>
    </source>
</evidence>
<gene>
    <name evidence="11" type="ORF">SAMN05920897_11511</name>
</gene>
<keyword evidence="5" id="KW-0520">NAD</keyword>
<keyword evidence="7" id="KW-0456">Lyase</keyword>
<dbReference type="EMBL" id="FTMS01000015">
    <property type="protein sequence ID" value="SIQ78640.1"/>
    <property type="molecule type" value="Genomic_DNA"/>
</dbReference>
<dbReference type="STRING" id="159291.SAMN05920897_11511"/>
<dbReference type="InterPro" id="IPR030963">
    <property type="entry name" value="DHQ_synth_fam"/>
</dbReference>
<evidence type="ECO:0000256" key="5">
    <source>
        <dbReference type="ARBA" id="ARBA00023027"/>
    </source>
</evidence>
<evidence type="ECO:0000256" key="1">
    <source>
        <dbReference type="ARBA" id="ARBA00001911"/>
    </source>
</evidence>
<evidence type="ECO:0000259" key="9">
    <source>
        <dbReference type="Pfam" id="PF01761"/>
    </source>
</evidence>
<dbReference type="Gene3D" id="3.40.50.1970">
    <property type="match status" value="1"/>
</dbReference>
<dbReference type="AlphaFoldDB" id="A0A1N6VLB3"/>
<keyword evidence="8" id="KW-0170">Cobalt</keyword>
<dbReference type="InterPro" id="IPR056179">
    <property type="entry name" value="DHQS_C"/>
</dbReference>
<feature type="domain" description="3-dehydroquinate synthase N-terminal" evidence="9">
    <location>
        <begin position="62"/>
        <end position="174"/>
    </location>
</feature>
<dbReference type="OrthoDB" id="9806583at2"/>
<evidence type="ECO:0000313" key="12">
    <source>
        <dbReference type="Proteomes" id="UP000186400"/>
    </source>
</evidence>
<evidence type="ECO:0000256" key="7">
    <source>
        <dbReference type="ARBA" id="ARBA00023239"/>
    </source>
</evidence>
<dbReference type="Gene3D" id="1.20.1090.10">
    <property type="entry name" value="Dehydroquinate synthase-like - alpha domain"/>
    <property type="match status" value="1"/>
</dbReference>
<dbReference type="Pfam" id="PF01761">
    <property type="entry name" value="DHQ_synthase"/>
    <property type="match status" value="1"/>
</dbReference>
<reference evidence="11 12" key="1">
    <citation type="submission" date="2017-01" db="EMBL/GenBank/DDBJ databases">
        <authorList>
            <person name="Mah S.A."/>
            <person name="Swanson W.J."/>
            <person name="Moy G.W."/>
            <person name="Vacquier V.D."/>
        </authorList>
    </citation>
    <scope>NUCLEOTIDE SEQUENCE [LARGE SCALE GENOMIC DNA]</scope>
    <source>
        <strain evidence="11 12">ASpG1</strain>
    </source>
</reference>
<comment type="cofactor">
    <cofactor evidence="1">
        <name>NAD(+)</name>
        <dbReference type="ChEBI" id="CHEBI:57540"/>
    </cofactor>
</comment>
<proteinExistence type="predicted"/>
<dbReference type="CDD" id="cd08195">
    <property type="entry name" value="DHQS"/>
    <property type="match status" value="1"/>
</dbReference>
<keyword evidence="6" id="KW-0057">Aromatic amino acid biosynthesis</keyword>
<dbReference type="GO" id="GO:0009073">
    <property type="term" value="P:aromatic amino acid family biosynthetic process"/>
    <property type="evidence" value="ECO:0007669"/>
    <property type="project" value="UniProtKB-KW"/>
</dbReference>
<dbReference type="GO" id="GO:0003856">
    <property type="term" value="F:3-dehydroquinate synthase activity"/>
    <property type="evidence" value="ECO:0007669"/>
    <property type="project" value="TreeGrafter"/>
</dbReference>
<dbReference type="SUPFAM" id="SSF56796">
    <property type="entry name" value="Dehydroquinate synthase-like"/>
    <property type="match status" value="1"/>
</dbReference>
<dbReference type="GO" id="GO:0008652">
    <property type="term" value="P:amino acid biosynthetic process"/>
    <property type="evidence" value="ECO:0007669"/>
    <property type="project" value="UniProtKB-KW"/>
</dbReference>
<accession>A0A1N6VLB3</accession>
<dbReference type="InterPro" id="IPR050071">
    <property type="entry name" value="Dehydroquinate_synthase"/>
</dbReference>
<evidence type="ECO:0000256" key="4">
    <source>
        <dbReference type="ARBA" id="ARBA00022723"/>
    </source>
</evidence>
<dbReference type="Pfam" id="PF24621">
    <property type="entry name" value="DHQS_C"/>
    <property type="match status" value="1"/>
</dbReference>
<sequence>MNIAQLELGGASSRVSLVKPEEALVCDSPRGDSGGFEAVIVDENTARLLPKEGLPGIPSSHLVVPAGEACKDMAVLNYLLQEFARLGLRRDSAIAALGGGAVTDLAAFAASIYLRGIEVVLVPSSLLAMVDAAIGGKTGIDLEGYKNMVGTFYPAREVRLVPELLQTLSEREYRSGLAEVIKAALLDDPELLKILENEAPAVCGRDPSLLPELIRRAVLVKCRVVAEDFTEQGRRAHLNLGHTFGHALEACLGLGVWTHGEAVAWGIARAMDLGRAEGLTDPAWAERVEAILDRYGYPWRERPARAENITDAMAQDKKRRHDGVYFIVQTGPFATVQHPVPLERVRSLLE</sequence>
<dbReference type="PANTHER" id="PTHR43622">
    <property type="entry name" value="3-DEHYDROQUINATE SYNTHASE"/>
    <property type="match status" value="1"/>
</dbReference>
<dbReference type="Proteomes" id="UP000186400">
    <property type="component" value="Unassembled WGS sequence"/>
</dbReference>
<keyword evidence="4" id="KW-0479">Metal-binding</keyword>
<dbReference type="PIRSF" id="PIRSF001455">
    <property type="entry name" value="DHQ_synth"/>
    <property type="match status" value="1"/>
</dbReference>
<evidence type="ECO:0000256" key="6">
    <source>
        <dbReference type="ARBA" id="ARBA00023141"/>
    </source>
</evidence>